<keyword evidence="11" id="KW-1278">Translocase</keyword>
<dbReference type="SFLD" id="SFLDF00027">
    <property type="entry name" value="p-type_atpase"/>
    <property type="match status" value="1"/>
</dbReference>
<dbReference type="SUPFAM" id="SSF81653">
    <property type="entry name" value="Calcium ATPase, transduction domain A"/>
    <property type="match status" value="1"/>
</dbReference>
<keyword evidence="12 15" id="KW-1133">Transmembrane helix</keyword>
<evidence type="ECO:0000313" key="19">
    <source>
        <dbReference type="Proteomes" id="UP000324479"/>
    </source>
</evidence>
<feature type="compositionally biased region" description="Basic and acidic residues" evidence="16">
    <location>
        <begin position="1"/>
        <end position="11"/>
    </location>
</feature>
<dbReference type="NCBIfam" id="TIGR01511">
    <property type="entry name" value="ATPase-IB1_Cu"/>
    <property type="match status" value="1"/>
</dbReference>
<dbReference type="Gene3D" id="3.40.50.1000">
    <property type="entry name" value="HAD superfamily/HAD-like"/>
    <property type="match status" value="1"/>
</dbReference>
<feature type="domain" description="HMA" evidence="17">
    <location>
        <begin position="115"/>
        <end position="181"/>
    </location>
</feature>
<organism evidence="18 19">
    <name type="scientific">Roseiconus nitratireducens</name>
    <dbReference type="NCBI Taxonomy" id="2605748"/>
    <lineage>
        <taxon>Bacteria</taxon>
        <taxon>Pseudomonadati</taxon>
        <taxon>Planctomycetota</taxon>
        <taxon>Planctomycetia</taxon>
        <taxon>Pirellulales</taxon>
        <taxon>Pirellulaceae</taxon>
        <taxon>Roseiconus</taxon>
    </lineage>
</organism>
<evidence type="ECO:0000256" key="2">
    <source>
        <dbReference type="ARBA" id="ARBA00006024"/>
    </source>
</evidence>
<dbReference type="InterPro" id="IPR023299">
    <property type="entry name" value="ATPase_P-typ_cyto_dom_N"/>
</dbReference>
<dbReference type="CDD" id="cd00371">
    <property type="entry name" value="HMA"/>
    <property type="match status" value="1"/>
</dbReference>
<dbReference type="InterPro" id="IPR059000">
    <property type="entry name" value="ATPase_P-type_domA"/>
</dbReference>
<dbReference type="InterPro" id="IPR001757">
    <property type="entry name" value="P_typ_ATPase"/>
</dbReference>
<dbReference type="PROSITE" id="PS00154">
    <property type="entry name" value="ATPASE_E1_E2"/>
    <property type="match status" value="1"/>
</dbReference>
<dbReference type="Pfam" id="PF12156">
    <property type="entry name" value="ATPase-cat_bd"/>
    <property type="match status" value="1"/>
</dbReference>
<dbReference type="InterPro" id="IPR023298">
    <property type="entry name" value="ATPase_P-typ_TM_dom_sf"/>
</dbReference>
<keyword evidence="7 15" id="KW-0479">Metal-binding</keyword>
<evidence type="ECO:0000256" key="14">
    <source>
        <dbReference type="ARBA" id="ARBA00023136"/>
    </source>
</evidence>
<keyword evidence="4 15" id="KW-1003">Cell membrane</keyword>
<evidence type="ECO:0000256" key="7">
    <source>
        <dbReference type="ARBA" id="ARBA00022723"/>
    </source>
</evidence>
<keyword evidence="8 15" id="KW-0547">Nucleotide-binding</keyword>
<comment type="subcellular location">
    <subcellularLocation>
        <location evidence="1">Cell membrane</location>
        <topology evidence="1">Multi-pass membrane protein</topology>
    </subcellularLocation>
</comment>
<dbReference type="GO" id="GO:0005507">
    <property type="term" value="F:copper ion binding"/>
    <property type="evidence" value="ECO:0007669"/>
    <property type="project" value="TreeGrafter"/>
</dbReference>
<evidence type="ECO:0000256" key="8">
    <source>
        <dbReference type="ARBA" id="ARBA00022741"/>
    </source>
</evidence>
<dbReference type="Pfam" id="PF00122">
    <property type="entry name" value="E1-E2_ATPase"/>
    <property type="match status" value="1"/>
</dbReference>
<evidence type="ECO:0000256" key="15">
    <source>
        <dbReference type="RuleBase" id="RU362081"/>
    </source>
</evidence>
<evidence type="ECO:0000256" key="5">
    <source>
        <dbReference type="ARBA" id="ARBA00022553"/>
    </source>
</evidence>
<dbReference type="PROSITE" id="PS01229">
    <property type="entry name" value="COF_2"/>
    <property type="match status" value="1"/>
</dbReference>
<feature type="region of interest" description="Disordered" evidence="16">
    <location>
        <begin position="1"/>
        <end position="27"/>
    </location>
</feature>
<evidence type="ECO:0000256" key="13">
    <source>
        <dbReference type="ARBA" id="ARBA00023065"/>
    </source>
</evidence>
<dbReference type="Proteomes" id="UP000324479">
    <property type="component" value="Unassembled WGS sequence"/>
</dbReference>
<keyword evidence="14 15" id="KW-0472">Membrane</keyword>
<evidence type="ECO:0000256" key="4">
    <source>
        <dbReference type="ARBA" id="ARBA00022475"/>
    </source>
</evidence>
<dbReference type="InterPro" id="IPR044492">
    <property type="entry name" value="P_typ_ATPase_HD_dom"/>
</dbReference>
<dbReference type="PANTHER" id="PTHR43520:SF5">
    <property type="entry name" value="CATION-TRANSPORTING P-TYPE ATPASE-RELATED"/>
    <property type="match status" value="1"/>
</dbReference>
<gene>
    <name evidence="18" type="ORF">FYK55_05925</name>
</gene>
<evidence type="ECO:0000256" key="10">
    <source>
        <dbReference type="ARBA" id="ARBA00022842"/>
    </source>
</evidence>
<evidence type="ECO:0000256" key="16">
    <source>
        <dbReference type="SAM" id="MobiDB-lite"/>
    </source>
</evidence>
<dbReference type="PROSITE" id="PS50846">
    <property type="entry name" value="HMA_2"/>
    <property type="match status" value="1"/>
</dbReference>
<dbReference type="GO" id="GO:0005886">
    <property type="term" value="C:plasma membrane"/>
    <property type="evidence" value="ECO:0007669"/>
    <property type="project" value="UniProtKB-SubCell"/>
</dbReference>
<keyword evidence="19" id="KW-1185">Reference proteome</keyword>
<dbReference type="InterPro" id="IPR036412">
    <property type="entry name" value="HAD-like_sf"/>
</dbReference>
<keyword evidence="10" id="KW-0460">Magnesium</keyword>
<accession>A0A5M6DFM3</accession>
<dbReference type="SUPFAM" id="SSF55008">
    <property type="entry name" value="HMA, heavy metal-associated domain"/>
    <property type="match status" value="1"/>
</dbReference>
<feature type="transmembrane region" description="Helical" evidence="15">
    <location>
        <begin position="297"/>
        <end position="315"/>
    </location>
</feature>
<proteinExistence type="inferred from homology"/>
<sequence>MSALIDGRDSEELSDETTGELIGPGRGTDRSVPCDHCGLPAPAPADGQLAFCCNGCRGAYELIHHWGLGDYYALRDGEAAAIDERAGCFDDLDRPDLLGRSAPTPIESGDGQRWLKTRLSVSGIHCAACLWLLEKAPTRLEGWHRSAVQMHDRTIEIVFDPGRIRLSQIAQVLARLGYTVTPLMDSVDADGESDQESQRLLVDIAIAGFCAANAMWLAVALYAGDFTGIAAEHASVFRVAGVLLGCVAVIFPGRVFFRGAMASLKTRTPHMDLPVALGLSAGLLGSLYGLLDASREVYFDSIAALVFFLLVGRWLQMRQQRRAGDEVAGLIQMAPLAANRLDDRGRTERIRVSELRSGDQVVVAPGESVSVDGVVVAGQSLIDRSLLTGESQPVEVKVDDCVEAGTDNLQAPITVRATSVGEQTRFAALRRSVRDAASSRTPVVQLANRVGGGFVIAVLALAILTGVIWWWRDPSRVIDQVVALLIVACPCALALATPLAIGVAIGRLASQRVLVRSGECLERLVRPGTIFFDKTGTLTEGRMRVTAWDGDETLVAVAAAIESDVRHPIASAVVAYSEQQRRTHPELAVEDVQQIAGVGVVASVPGVGTVAVGNAGMLRGGLDPAWQASVQRILQDGASPVYLVVDEDVRAVLGVSDRVRRDAAATVAWFQQAGWRVGMLSGDHQSTVDRVAEAVGIPSAAALGQLLPDQKLDAIRGARADGAVVMVGDGMNDAAALAAADVGIALRGGVEASLAAAPVIIGDAKLSKVIELAKASRSTRVVILRNFAVSIAYNVLAITLAMTGWITPLIAAILMPISSLSVILLSLTKPEVTQSDSSAANSPEHLRPELAR</sequence>
<evidence type="ECO:0000256" key="11">
    <source>
        <dbReference type="ARBA" id="ARBA00022967"/>
    </source>
</evidence>
<keyword evidence="9 15" id="KW-0067">ATP-binding</keyword>
<dbReference type="NCBIfam" id="TIGR01525">
    <property type="entry name" value="ATPase-IB_hvy"/>
    <property type="match status" value="1"/>
</dbReference>
<dbReference type="PRINTS" id="PR00943">
    <property type="entry name" value="CUATPASE"/>
</dbReference>
<evidence type="ECO:0000256" key="12">
    <source>
        <dbReference type="ARBA" id="ARBA00022989"/>
    </source>
</evidence>
<dbReference type="Pfam" id="PF00702">
    <property type="entry name" value="Hydrolase"/>
    <property type="match status" value="1"/>
</dbReference>
<dbReference type="InterPro" id="IPR027256">
    <property type="entry name" value="P-typ_ATPase_IB"/>
</dbReference>
<dbReference type="RefSeq" id="WP_150075475.1">
    <property type="nucleotide sequence ID" value="NZ_VWOX01000003.1"/>
</dbReference>
<keyword evidence="3" id="KW-0813">Transport</keyword>
<feature type="transmembrane region" description="Helical" evidence="15">
    <location>
        <begin position="809"/>
        <end position="827"/>
    </location>
</feature>
<comment type="similarity">
    <text evidence="2 15">Belongs to the cation transport ATPase (P-type) (TC 3.A.3) family. Type IB subfamily.</text>
</comment>
<keyword evidence="13" id="KW-0406">Ion transport</keyword>
<evidence type="ECO:0000259" key="17">
    <source>
        <dbReference type="PROSITE" id="PS50846"/>
    </source>
</evidence>
<evidence type="ECO:0000256" key="1">
    <source>
        <dbReference type="ARBA" id="ARBA00004651"/>
    </source>
</evidence>
<dbReference type="Gene3D" id="2.70.150.10">
    <property type="entry name" value="Calcium-transporting ATPase, cytoplasmic transduction domain A"/>
    <property type="match status" value="1"/>
</dbReference>
<dbReference type="Gene3D" id="3.30.70.100">
    <property type="match status" value="1"/>
</dbReference>
<evidence type="ECO:0000256" key="9">
    <source>
        <dbReference type="ARBA" id="ARBA00022840"/>
    </source>
</evidence>
<comment type="caution">
    <text evidence="18">The sequence shown here is derived from an EMBL/GenBank/DDBJ whole genome shotgun (WGS) entry which is preliminary data.</text>
</comment>
<keyword evidence="5" id="KW-0597">Phosphoprotein</keyword>
<dbReference type="InterPro" id="IPR036163">
    <property type="entry name" value="HMA_dom_sf"/>
</dbReference>
<dbReference type="Gene3D" id="3.40.1110.10">
    <property type="entry name" value="Calcium-transporting ATPase, cytoplasmic domain N"/>
    <property type="match status" value="1"/>
</dbReference>
<dbReference type="NCBIfam" id="TIGR01494">
    <property type="entry name" value="ATPase_P-type"/>
    <property type="match status" value="1"/>
</dbReference>
<evidence type="ECO:0000256" key="3">
    <source>
        <dbReference type="ARBA" id="ARBA00022448"/>
    </source>
</evidence>
<feature type="transmembrane region" description="Helical" evidence="15">
    <location>
        <begin position="483"/>
        <end position="506"/>
    </location>
</feature>
<dbReference type="InterPro" id="IPR021993">
    <property type="entry name" value="ATPase-cat-bd"/>
</dbReference>
<name>A0A5M6DFM3_9BACT</name>
<feature type="transmembrane region" description="Helical" evidence="15">
    <location>
        <begin position="450"/>
        <end position="471"/>
    </location>
</feature>
<dbReference type="GO" id="GO:0005524">
    <property type="term" value="F:ATP binding"/>
    <property type="evidence" value="ECO:0007669"/>
    <property type="project" value="UniProtKB-UniRule"/>
</dbReference>
<protein>
    <submittedName>
        <fullName evidence="18">Heavy metal translocating P-type ATPase</fullName>
    </submittedName>
</protein>
<dbReference type="SFLD" id="SFLDG00002">
    <property type="entry name" value="C1.7:_P-type_atpase_like"/>
    <property type="match status" value="1"/>
</dbReference>
<feature type="transmembrane region" description="Helical" evidence="15">
    <location>
        <begin position="200"/>
        <end position="223"/>
    </location>
</feature>
<evidence type="ECO:0000256" key="6">
    <source>
        <dbReference type="ARBA" id="ARBA00022692"/>
    </source>
</evidence>
<dbReference type="AlphaFoldDB" id="A0A5M6DFM3"/>
<dbReference type="InterPro" id="IPR018303">
    <property type="entry name" value="ATPase_P-typ_P_site"/>
</dbReference>
<dbReference type="InterPro" id="IPR023214">
    <property type="entry name" value="HAD_sf"/>
</dbReference>
<dbReference type="SFLD" id="SFLDS00003">
    <property type="entry name" value="Haloacid_Dehalogenase"/>
    <property type="match status" value="1"/>
</dbReference>
<feature type="transmembrane region" description="Helical" evidence="15">
    <location>
        <begin position="235"/>
        <end position="253"/>
    </location>
</feature>
<dbReference type="PANTHER" id="PTHR43520">
    <property type="entry name" value="ATP7, ISOFORM B"/>
    <property type="match status" value="1"/>
</dbReference>
<dbReference type="PRINTS" id="PR00119">
    <property type="entry name" value="CATATPASE"/>
</dbReference>
<keyword evidence="6 15" id="KW-0812">Transmembrane</keyword>
<dbReference type="GO" id="GO:0055070">
    <property type="term" value="P:copper ion homeostasis"/>
    <property type="evidence" value="ECO:0007669"/>
    <property type="project" value="TreeGrafter"/>
</dbReference>
<evidence type="ECO:0000313" key="18">
    <source>
        <dbReference type="EMBL" id="KAA5545206.1"/>
    </source>
</evidence>
<dbReference type="GO" id="GO:0043682">
    <property type="term" value="F:P-type divalent copper transporter activity"/>
    <property type="evidence" value="ECO:0007669"/>
    <property type="project" value="TreeGrafter"/>
</dbReference>
<dbReference type="EMBL" id="VWOX01000003">
    <property type="protein sequence ID" value="KAA5545206.1"/>
    <property type="molecule type" value="Genomic_DNA"/>
</dbReference>
<reference evidence="18 19" key="1">
    <citation type="submission" date="2019-08" db="EMBL/GenBank/DDBJ databases">
        <authorList>
            <person name="Dhanesh K."/>
            <person name="Kumar G."/>
            <person name="Sasikala C."/>
            <person name="Venkata Ramana C."/>
        </authorList>
    </citation>
    <scope>NUCLEOTIDE SEQUENCE [LARGE SCALE GENOMIC DNA]</scope>
    <source>
        <strain evidence="18 19">JC645</strain>
    </source>
</reference>
<dbReference type="InterPro" id="IPR006121">
    <property type="entry name" value="HMA_dom"/>
</dbReference>
<dbReference type="GO" id="GO:0016887">
    <property type="term" value="F:ATP hydrolysis activity"/>
    <property type="evidence" value="ECO:0007669"/>
    <property type="project" value="InterPro"/>
</dbReference>
<dbReference type="InterPro" id="IPR008250">
    <property type="entry name" value="ATPase_P-typ_transduc_dom_A_sf"/>
</dbReference>
<dbReference type="SUPFAM" id="SSF56784">
    <property type="entry name" value="HAD-like"/>
    <property type="match status" value="1"/>
</dbReference>
<feature type="transmembrane region" description="Helical" evidence="15">
    <location>
        <begin position="782"/>
        <end position="803"/>
    </location>
</feature>
<dbReference type="SUPFAM" id="SSF81665">
    <property type="entry name" value="Calcium ATPase, transmembrane domain M"/>
    <property type="match status" value="1"/>
</dbReference>